<proteinExistence type="predicted"/>
<dbReference type="GO" id="GO:0003677">
    <property type="term" value="F:DNA binding"/>
    <property type="evidence" value="ECO:0007669"/>
    <property type="project" value="InterPro"/>
</dbReference>
<keyword evidence="1 3" id="KW-0413">Isomerase</keyword>
<dbReference type="InterPro" id="IPR013824">
    <property type="entry name" value="Topo_IA_cen_sub1"/>
</dbReference>
<dbReference type="Gene3D" id="1.10.460.10">
    <property type="entry name" value="Topoisomerase I, domain 2"/>
    <property type="match status" value="1"/>
</dbReference>
<dbReference type="InterPro" id="IPR000380">
    <property type="entry name" value="Topo_IA"/>
</dbReference>
<dbReference type="InterPro" id="IPR013497">
    <property type="entry name" value="Topo_IA_cen"/>
</dbReference>
<name>A0A6J4MDZ6_9CYAN</name>
<gene>
    <name evidence="3" type="ORF">AVDCRST_MAG94-3027</name>
</gene>
<protein>
    <submittedName>
        <fullName evidence="3">DNA topoisomerase I</fullName>
        <ecNumber evidence="3">5.99.1.2</ecNumber>
    </submittedName>
</protein>
<dbReference type="PANTHER" id="PTHR42785:SF1">
    <property type="entry name" value="DNA TOPOISOMERASE"/>
    <property type="match status" value="1"/>
</dbReference>
<dbReference type="Gene3D" id="2.70.20.10">
    <property type="entry name" value="Topoisomerase I, domain 3"/>
    <property type="match status" value="1"/>
</dbReference>
<evidence type="ECO:0000259" key="2">
    <source>
        <dbReference type="PROSITE" id="PS52039"/>
    </source>
</evidence>
<reference evidence="3" key="1">
    <citation type="submission" date="2020-02" db="EMBL/GenBank/DDBJ databases">
        <authorList>
            <person name="Meier V. D."/>
        </authorList>
    </citation>
    <scope>NUCLEOTIDE SEQUENCE</scope>
    <source>
        <strain evidence="3">AVDCRST_MAG94</strain>
    </source>
</reference>
<dbReference type="AlphaFoldDB" id="A0A6J4MDZ6"/>
<dbReference type="PANTHER" id="PTHR42785">
    <property type="entry name" value="DNA TOPOISOMERASE, TYPE IA, CORE"/>
    <property type="match status" value="1"/>
</dbReference>
<dbReference type="GO" id="GO:0006265">
    <property type="term" value="P:DNA topological change"/>
    <property type="evidence" value="ECO:0007669"/>
    <property type="project" value="InterPro"/>
</dbReference>
<dbReference type="InterPro" id="IPR023405">
    <property type="entry name" value="Topo_IA_core_domain"/>
</dbReference>
<dbReference type="GO" id="GO:0003917">
    <property type="term" value="F:DNA topoisomerase type I (single strand cut, ATP-independent) activity"/>
    <property type="evidence" value="ECO:0007669"/>
    <property type="project" value="InterPro"/>
</dbReference>
<dbReference type="SUPFAM" id="SSF56712">
    <property type="entry name" value="Prokaryotic type I DNA topoisomerase"/>
    <property type="match status" value="1"/>
</dbReference>
<dbReference type="InterPro" id="IPR013825">
    <property type="entry name" value="Topo_IA_cen_sub2"/>
</dbReference>
<dbReference type="EC" id="5.99.1.2" evidence="3"/>
<sequence length="306" mass="34927">MFWQARGQVVEFPGYSRYWNNLSADSELPALKQGQLVHLQQAAHEQKQTSPPPRYSEPKLVQVMERRGIGRPSTYAPTIQTLKQRLYVETTKGHLQPTPLGLEVDQFLGQALPDLLEAEFTAQMELALDQIAAGQEDWQQYVTTWNYDYFIPALERAKKLVVSQPSSKVATAKGKALPLSRTQCPQCRNYLAKIPSKKVKKKFFLKCTSGCEDVVLFWSDREKQWKQPRSKTPGVKSAGRPPVTITTHACPVCPKPLEEYRYEKEGQHKSLLRCSDPSSRTDKKHKEAVYFKTQSGWWSPKYGDLP</sequence>
<evidence type="ECO:0000256" key="1">
    <source>
        <dbReference type="ARBA" id="ARBA00023235"/>
    </source>
</evidence>
<organism evidence="3">
    <name type="scientific">uncultured Leptolyngbya sp</name>
    <dbReference type="NCBI Taxonomy" id="332963"/>
    <lineage>
        <taxon>Bacteria</taxon>
        <taxon>Bacillati</taxon>
        <taxon>Cyanobacteriota</taxon>
        <taxon>Cyanophyceae</taxon>
        <taxon>Leptolyngbyales</taxon>
        <taxon>Leptolyngbyaceae</taxon>
        <taxon>Leptolyngbya group</taxon>
        <taxon>Leptolyngbya</taxon>
        <taxon>environmental samples</taxon>
    </lineage>
</organism>
<dbReference type="PROSITE" id="PS52039">
    <property type="entry name" value="TOPO_IA_2"/>
    <property type="match status" value="1"/>
</dbReference>
<evidence type="ECO:0000313" key="3">
    <source>
        <dbReference type="EMBL" id="CAA9355144.1"/>
    </source>
</evidence>
<feature type="domain" description="Topo IA-type catalytic" evidence="2">
    <location>
        <begin position="1"/>
        <end position="154"/>
    </location>
</feature>
<dbReference type="EMBL" id="CADCTY010001071">
    <property type="protein sequence ID" value="CAA9355144.1"/>
    <property type="molecule type" value="Genomic_DNA"/>
</dbReference>
<accession>A0A6J4MDZ6</accession>
<dbReference type="Pfam" id="PF01131">
    <property type="entry name" value="Topoisom_bac"/>
    <property type="match status" value="1"/>
</dbReference>